<evidence type="ECO:0000256" key="1">
    <source>
        <dbReference type="SAM" id="MobiDB-lite"/>
    </source>
</evidence>
<dbReference type="OrthoDB" id="5241343at2759"/>
<feature type="region of interest" description="Disordered" evidence="1">
    <location>
        <begin position="383"/>
        <end position="423"/>
    </location>
</feature>
<name>A0A9W8YQA2_9PEZI</name>
<feature type="region of interest" description="Disordered" evidence="1">
    <location>
        <begin position="271"/>
        <end position="299"/>
    </location>
</feature>
<evidence type="ECO:0000313" key="3">
    <source>
        <dbReference type="Proteomes" id="UP001140453"/>
    </source>
</evidence>
<feature type="region of interest" description="Disordered" evidence="1">
    <location>
        <begin position="13"/>
        <end position="38"/>
    </location>
</feature>
<feature type="compositionally biased region" description="Polar residues" evidence="1">
    <location>
        <begin position="388"/>
        <end position="397"/>
    </location>
</feature>
<dbReference type="EMBL" id="JAPEVB010000004">
    <property type="protein sequence ID" value="KAJ4389282.1"/>
    <property type="molecule type" value="Genomic_DNA"/>
</dbReference>
<sequence>MDISASIGMVEDLSDPEELAIPNPDSSDNRSSVESDPDNGLDITIDLIEKFDQGIGPWLLEVLTYAIRDGEQEVASVYSYLIKRENIQTRDNKRKSFRKALKDEDPMLNVMFRLPKIFHPHGPVNPDYLQPLGHCFSAHEIRSFSNTNDATEHPANRAWILLIRDLVVDGAYRRLGIGGNMIRKTIQEALKQCAVAGRPLLVAVQPKRIDEFTDEEWADMDKMIYDYRVNDVFWENIGFKWLGSRFSGFTAPWYFWGLAFDLPPKKRITIPNDIESRNSRTETPPPRAHPPRDYNRPNPHDWFPTVQGERVVSLIKQQTPLRPLRQDRPKDMNASDYDAASSVWWFDNPDDPLISPEESQRIRGAMQLMDNINMNYRVRPNKEPVQVQAAQSPTSQPKCPFKAPSGEDDDEHDGFPDLSDIDSEALENCSYEELVALGFVHGESDTSDVEM</sequence>
<feature type="compositionally biased region" description="Basic and acidic residues" evidence="1">
    <location>
        <begin position="290"/>
        <end position="299"/>
    </location>
</feature>
<dbReference type="AlphaFoldDB" id="A0A9W8YQA2"/>
<dbReference type="Proteomes" id="UP001140453">
    <property type="component" value="Unassembled WGS sequence"/>
</dbReference>
<comment type="caution">
    <text evidence="2">The sequence shown here is derived from an EMBL/GenBank/DDBJ whole genome shotgun (WGS) entry which is preliminary data.</text>
</comment>
<protein>
    <submittedName>
        <fullName evidence="2">Uncharacterized protein</fullName>
    </submittedName>
</protein>
<evidence type="ECO:0000313" key="2">
    <source>
        <dbReference type="EMBL" id="KAJ4389282.1"/>
    </source>
</evidence>
<accession>A0A9W8YQA2</accession>
<organism evidence="2 3">
    <name type="scientific">Gnomoniopsis smithogilvyi</name>
    <dbReference type="NCBI Taxonomy" id="1191159"/>
    <lineage>
        <taxon>Eukaryota</taxon>
        <taxon>Fungi</taxon>
        <taxon>Dikarya</taxon>
        <taxon>Ascomycota</taxon>
        <taxon>Pezizomycotina</taxon>
        <taxon>Sordariomycetes</taxon>
        <taxon>Sordariomycetidae</taxon>
        <taxon>Diaporthales</taxon>
        <taxon>Gnomoniaceae</taxon>
        <taxon>Gnomoniopsis</taxon>
    </lineage>
</organism>
<gene>
    <name evidence="2" type="ORF">N0V93_006747</name>
</gene>
<dbReference type="CDD" id="cd04301">
    <property type="entry name" value="NAT_SF"/>
    <property type="match status" value="1"/>
</dbReference>
<keyword evidence="3" id="KW-1185">Reference proteome</keyword>
<reference evidence="2" key="1">
    <citation type="submission" date="2022-10" db="EMBL/GenBank/DDBJ databases">
        <title>Tapping the CABI collections for fungal endophytes: first genome assemblies for Collariella, Neodidymelliopsis, Ascochyta clinopodiicola, Didymella pomorum, Didymosphaeria variabile, Neocosmospora piperis and Neocucurbitaria cava.</title>
        <authorList>
            <person name="Hill R."/>
        </authorList>
    </citation>
    <scope>NUCLEOTIDE SEQUENCE</scope>
    <source>
        <strain evidence="2">IMI 355082</strain>
    </source>
</reference>
<proteinExistence type="predicted"/>